<evidence type="ECO:0000256" key="2">
    <source>
        <dbReference type="ARBA" id="ARBA00022603"/>
    </source>
</evidence>
<name>A0A0W1ARY4_9BACL</name>
<dbReference type="InterPro" id="IPR051052">
    <property type="entry name" value="Diverse_substrate_MTase"/>
</dbReference>
<dbReference type="InterPro" id="IPR029063">
    <property type="entry name" value="SAM-dependent_MTases_sf"/>
</dbReference>
<dbReference type="Gene3D" id="3.40.50.150">
    <property type="entry name" value="Vaccinia Virus protein VP39"/>
    <property type="match status" value="1"/>
</dbReference>
<dbReference type="RefSeq" id="WP_060626160.1">
    <property type="nucleotide sequence ID" value="NZ_LCZJ02000037.1"/>
</dbReference>
<feature type="domain" description="Methyltransferase type 11" evidence="4">
    <location>
        <begin position="43"/>
        <end position="135"/>
    </location>
</feature>
<keyword evidence="6" id="KW-1185">Reference proteome</keyword>
<dbReference type="PANTHER" id="PTHR44942:SF4">
    <property type="entry name" value="METHYLTRANSFERASE TYPE 11 DOMAIN-CONTAINING PROTEIN"/>
    <property type="match status" value="1"/>
</dbReference>
<dbReference type="GO" id="GO:0008757">
    <property type="term" value="F:S-adenosylmethionine-dependent methyltransferase activity"/>
    <property type="evidence" value="ECO:0007669"/>
    <property type="project" value="InterPro"/>
</dbReference>
<evidence type="ECO:0000259" key="4">
    <source>
        <dbReference type="Pfam" id="PF08241"/>
    </source>
</evidence>
<dbReference type="EMBL" id="LCZJ02000037">
    <property type="protein sequence ID" value="KTD84089.1"/>
    <property type="molecule type" value="Genomic_DNA"/>
</dbReference>
<protein>
    <submittedName>
        <fullName evidence="5">Methyltransferase</fullName>
    </submittedName>
</protein>
<evidence type="ECO:0000256" key="3">
    <source>
        <dbReference type="ARBA" id="ARBA00022679"/>
    </source>
</evidence>
<accession>A0A0W1ARY4</accession>
<organism evidence="5 6">
    <name type="scientific">Paenibacillus etheri</name>
    <dbReference type="NCBI Taxonomy" id="1306852"/>
    <lineage>
        <taxon>Bacteria</taxon>
        <taxon>Bacillati</taxon>
        <taxon>Bacillota</taxon>
        <taxon>Bacilli</taxon>
        <taxon>Bacillales</taxon>
        <taxon>Paenibacillaceae</taxon>
        <taxon>Paenibacillus</taxon>
    </lineage>
</organism>
<dbReference type="PANTHER" id="PTHR44942">
    <property type="entry name" value="METHYLTRANSF_11 DOMAIN-CONTAINING PROTEIN"/>
    <property type="match status" value="1"/>
</dbReference>
<evidence type="ECO:0000313" key="6">
    <source>
        <dbReference type="Proteomes" id="UP000054709"/>
    </source>
</evidence>
<dbReference type="InterPro" id="IPR013216">
    <property type="entry name" value="Methyltransf_11"/>
</dbReference>
<evidence type="ECO:0000313" key="5">
    <source>
        <dbReference type="EMBL" id="KTD84089.1"/>
    </source>
</evidence>
<evidence type="ECO:0000256" key="1">
    <source>
        <dbReference type="ARBA" id="ARBA00008361"/>
    </source>
</evidence>
<reference evidence="5 6" key="1">
    <citation type="journal article" date="2015" name="Int. Biodeterior. Biodegradation">
        <title>Physiological and genetic screening methods for the isolation of methyl tert-butyl ether-degrading bacteria for bioremediation purposes.</title>
        <authorList>
            <person name="Guisado I.M."/>
            <person name="Purswani J."/>
            <person name="Gonzalez Lopez J."/>
            <person name="Pozo C."/>
        </authorList>
    </citation>
    <scope>NUCLEOTIDE SEQUENCE [LARGE SCALE GENOMIC DNA]</scope>
    <source>
        <strain evidence="5 6">SH7</strain>
    </source>
</reference>
<keyword evidence="2 5" id="KW-0489">Methyltransferase</keyword>
<comment type="caution">
    <text evidence="5">The sequence shown here is derived from an EMBL/GenBank/DDBJ whole genome shotgun (WGS) entry which is preliminary data.</text>
</comment>
<dbReference type="SUPFAM" id="SSF53335">
    <property type="entry name" value="S-adenosyl-L-methionine-dependent methyltransferases"/>
    <property type="match status" value="1"/>
</dbReference>
<comment type="similarity">
    <text evidence="1">Belongs to the methyltransferase superfamily.</text>
</comment>
<dbReference type="Pfam" id="PF08241">
    <property type="entry name" value="Methyltransf_11"/>
    <property type="match status" value="1"/>
</dbReference>
<dbReference type="AlphaFoldDB" id="A0A0W1ARY4"/>
<sequence>MNNKERFSNRVDSYVKYRPSYSKEAIDYLYHTIGLKPNCDIADIGAGTGIFSALLLERGSRVTAVEPNPEMRTAAEEKFAKDNHFRVSPGSAEKTELSDHSIDFIVCAQAFHWFDRDAAQLEFKRILKPGGKVVLIWNSRRTYGTPFLEEYEQLVQTFGTDYTQVNHKNITPEILSSFFKTGQMQVAHFSNQQVFDFEGLSGRARSSSYIPAPGDPRYENMMTELRSLFERNKQDDKVFFEYETEVYWGEV</sequence>
<dbReference type="CDD" id="cd02440">
    <property type="entry name" value="AdoMet_MTases"/>
    <property type="match status" value="1"/>
</dbReference>
<dbReference type="Proteomes" id="UP000054709">
    <property type="component" value="Unassembled WGS sequence"/>
</dbReference>
<keyword evidence="3" id="KW-0808">Transferase</keyword>
<dbReference type="OrthoDB" id="9797252at2"/>
<gene>
    <name evidence="5" type="ORF">UQ64_28430</name>
</gene>
<proteinExistence type="inferred from homology"/>
<dbReference type="GO" id="GO:0032259">
    <property type="term" value="P:methylation"/>
    <property type="evidence" value="ECO:0007669"/>
    <property type="project" value="UniProtKB-KW"/>
</dbReference>